<dbReference type="Pfam" id="PF13292">
    <property type="entry name" value="DXP_synthase_N"/>
    <property type="match status" value="1"/>
</dbReference>
<evidence type="ECO:0000256" key="6">
    <source>
        <dbReference type="ARBA" id="ARBA00022679"/>
    </source>
</evidence>
<evidence type="ECO:0000256" key="9">
    <source>
        <dbReference type="ARBA" id="ARBA00022977"/>
    </source>
</evidence>
<dbReference type="NCBIfam" id="NF003933">
    <property type="entry name" value="PRK05444.2-2"/>
    <property type="match status" value="1"/>
</dbReference>
<evidence type="ECO:0000256" key="7">
    <source>
        <dbReference type="ARBA" id="ARBA00022723"/>
    </source>
</evidence>
<keyword evidence="7" id="KW-0479">Metal-binding</keyword>
<evidence type="ECO:0000256" key="3">
    <source>
        <dbReference type="ARBA" id="ARBA00011081"/>
    </source>
</evidence>
<proteinExistence type="inferred from homology"/>
<evidence type="ECO:0000256" key="8">
    <source>
        <dbReference type="ARBA" id="ARBA00022842"/>
    </source>
</evidence>
<name>A0A3B1E720_9ZZZZ</name>
<dbReference type="SMART" id="SM00861">
    <property type="entry name" value="Transket_pyr"/>
    <property type="match status" value="1"/>
</dbReference>
<dbReference type="InterPro" id="IPR029061">
    <property type="entry name" value="THDP-binding"/>
</dbReference>
<dbReference type="GO" id="GO:0016114">
    <property type="term" value="P:terpenoid biosynthetic process"/>
    <property type="evidence" value="ECO:0007669"/>
    <property type="project" value="InterPro"/>
</dbReference>
<dbReference type="CDD" id="cd07033">
    <property type="entry name" value="TPP_PYR_DXS_TK_like"/>
    <property type="match status" value="1"/>
</dbReference>
<comment type="subunit">
    <text evidence="4">Homodimer.</text>
</comment>
<dbReference type="SUPFAM" id="SSF52922">
    <property type="entry name" value="TK C-terminal domain-like"/>
    <property type="match status" value="1"/>
</dbReference>
<dbReference type="GO" id="GO:0009228">
    <property type="term" value="P:thiamine biosynthetic process"/>
    <property type="evidence" value="ECO:0007669"/>
    <property type="project" value="UniProtKB-KW"/>
</dbReference>
<organism evidence="13">
    <name type="scientific">hydrothermal vent metagenome</name>
    <dbReference type="NCBI Taxonomy" id="652676"/>
    <lineage>
        <taxon>unclassified sequences</taxon>
        <taxon>metagenomes</taxon>
        <taxon>ecological metagenomes</taxon>
    </lineage>
</organism>
<dbReference type="HAMAP" id="MF_00315">
    <property type="entry name" value="DXP_synth"/>
    <property type="match status" value="1"/>
</dbReference>
<evidence type="ECO:0000256" key="10">
    <source>
        <dbReference type="ARBA" id="ARBA00023052"/>
    </source>
</evidence>
<feature type="domain" description="Transketolase-like pyrimidine-binding" evidence="12">
    <location>
        <begin position="329"/>
        <end position="493"/>
    </location>
</feature>
<dbReference type="AlphaFoldDB" id="A0A3B1E720"/>
<dbReference type="UniPathway" id="UPA00064">
    <property type="reaction ID" value="UER00091"/>
</dbReference>
<evidence type="ECO:0000256" key="4">
    <source>
        <dbReference type="ARBA" id="ARBA00011738"/>
    </source>
</evidence>
<dbReference type="EC" id="2.2.1.7" evidence="5"/>
<dbReference type="Gene3D" id="3.40.50.920">
    <property type="match status" value="1"/>
</dbReference>
<dbReference type="CDD" id="cd02007">
    <property type="entry name" value="TPP_DXS"/>
    <property type="match status" value="1"/>
</dbReference>
<evidence type="ECO:0000256" key="1">
    <source>
        <dbReference type="ARBA" id="ARBA00001946"/>
    </source>
</evidence>
<protein>
    <recommendedName>
        <fullName evidence="5">1-deoxy-D-xylulose-5-phosphate synthase</fullName>
        <ecNumber evidence="5">2.2.1.7</ecNumber>
    </recommendedName>
</protein>
<dbReference type="InterPro" id="IPR009014">
    <property type="entry name" value="Transketo_C/PFOR_II"/>
</dbReference>
<sequence length="670" mass="71343">MRILPTISSPAQLRGMEIAELEVLAGEIREAICEQVSQTGGHLAPNLGVVELTIALHYVFDFGHDRLLFDVGHQCYPHKLLTGRYPQLGGLRTSGGMSGFPSPSESAYDLFSVGHAGTAISTAVGMARGDTLSGEAFEPQTCPDGRRVVSLIGDASIVNGVAMEGLNNAGTLERQFLIVLNDNGMGISKPQGAVAQYFDRLRMSSLYTDLKRGAKDILKRVPGGSLVHEAYHRMGEATKAMINEGAWFEHFGIVTVGPIDGHSLPALIEFLSEAREFDRPMVLHVQTTKGKGFAFSEDDCSTFHSPPAFERYEEQGTTNCRVELSSNGRTFTAAFADALAEVMTGDDRVVAATAAMPDGTGISKVLELFPDRVWDTGICESHALDMLAGMAKCGFKPFLAVYSTFLQRAFDQAFQESALQGLPVRLCLDRAGLVGGDGAVHHGFCDVALLRTLPGACLMAAMDEPSLRETLAFMVDFEEGLSAVRYPRDVVSDRFAAETTPPFVLGEARCLTPAFDVLGGGELPTVAVLGFGTLVLDALTAAEEIGEEFGVGVWDARFAKPVDRKLIAALLEGGVPIVTIEDHSVVGGFGSAVLEAAQELGLDTSGVVRLGIPDAWIHQDPRARQLAGVGLDVAGLERSIRAAAALERRGGATLQERPAAAGQTAAKTVH</sequence>
<dbReference type="PANTHER" id="PTHR43322:SF5">
    <property type="entry name" value="1-DEOXY-D-XYLULOSE-5-PHOSPHATE SYNTHASE, CHLOROPLASTIC"/>
    <property type="match status" value="1"/>
</dbReference>
<dbReference type="InterPro" id="IPR005477">
    <property type="entry name" value="Dxylulose-5-P_synthase"/>
</dbReference>
<dbReference type="Pfam" id="PF02780">
    <property type="entry name" value="Transketolase_C"/>
    <property type="match status" value="1"/>
</dbReference>
<dbReference type="NCBIfam" id="TIGR00204">
    <property type="entry name" value="dxs"/>
    <property type="match status" value="1"/>
</dbReference>
<evidence type="ECO:0000259" key="12">
    <source>
        <dbReference type="SMART" id="SM00861"/>
    </source>
</evidence>
<dbReference type="Pfam" id="PF02779">
    <property type="entry name" value="Transket_pyr"/>
    <property type="match status" value="1"/>
</dbReference>
<dbReference type="PANTHER" id="PTHR43322">
    <property type="entry name" value="1-D-DEOXYXYLULOSE 5-PHOSPHATE SYNTHASE-RELATED"/>
    <property type="match status" value="1"/>
</dbReference>
<accession>A0A3B1E720</accession>
<dbReference type="InterPro" id="IPR033248">
    <property type="entry name" value="Transketolase_C"/>
</dbReference>
<keyword evidence="6 13" id="KW-0808">Transferase</keyword>
<keyword evidence="10" id="KW-0786">Thiamine pyrophosphate</keyword>
<dbReference type="SUPFAM" id="SSF52518">
    <property type="entry name" value="Thiamin diphosphate-binding fold (THDP-binding)"/>
    <property type="match status" value="2"/>
</dbReference>
<dbReference type="InterPro" id="IPR005475">
    <property type="entry name" value="Transketolase-like_Pyr-bd"/>
</dbReference>
<evidence type="ECO:0000256" key="2">
    <source>
        <dbReference type="ARBA" id="ARBA00004980"/>
    </source>
</evidence>
<dbReference type="GO" id="GO:0005829">
    <property type="term" value="C:cytosol"/>
    <property type="evidence" value="ECO:0007669"/>
    <property type="project" value="TreeGrafter"/>
</dbReference>
<dbReference type="EMBL" id="UOGK01000206">
    <property type="protein sequence ID" value="VAX39177.1"/>
    <property type="molecule type" value="Genomic_DNA"/>
</dbReference>
<reference evidence="13" key="1">
    <citation type="submission" date="2018-06" db="EMBL/GenBank/DDBJ databases">
        <authorList>
            <person name="Zhirakovskaya E."/>
        </authorList>
    </citation>
    <scope>NUCLEOTIDE SEQUENCE</scope>
</reference>
<dbReference type="GO" id="GO:0019288">
    <property type="term" value="P:isopentenyl diphosphate biosynthetic process, methylerythritol 4-phosphate pathway"/>
    <property type="evidence" value="ECO:0007669"/>
    <property type="project" value="TreeGrafter"/>
</dbReference>
<evidence type="ECO:0000313" key="13">
    <source>
        <dbReference type="EMBL" id="VAX39177.1"/>
    </source>
</evidence>
<dbReference type="Gene3D" id="3.40.50.970">
    <property type="match status" value="2"/>
</dbReference>
<gene>
    <name evidence="13" type="ORF">MNBD_PLANCTO03-612</name>
</gene>
<comment type="similarity">
    <text evidence="3">Belongs to the transketolase family. DXPS subfamily.</text>
</comment>
<dbReference type="GO" id="GO:0046872">
    <property type="term" value="F:metal ion binding"/>
    <property type="evidence" value="ECO:0007669"/>
    <property type="project" value="UniProtKB-KW"/>
</dbReference>
<keyword evidence="11" id="KW-0414">Isoprene biosynthesis</keyword>
<dbReference type="GO" id="GO:0008661">
    <property type="term" value="F:1-deoxy-D-xylulose-5-phosphate synthase activity"/>
    <property type="evidence" value="ECO:0007669"/>
    <property type="project" value="UniProtKB-EC"/>
</dbReference>
<keyword evidence="8" id="KW-0460">Magnesium</keyword>
<evidence type="ECO:0000256" key="11">
    <source>
        <dbReference type="ARBA" id="ARBA00023229"/>
    </source>
</evidence>
<evidence type="ECO:0000256" key="5">
    <source>
        <dbReference type="ARBA" id="ARBA00013150"/>
    </source>
</evidence>
<keyword evidence="9" id="KW-0784">Thiamine biosynthesis</keyword>
<comment type="cofactor">
    <cofactor evidence="1">
        <name>Mg(2+)</name>
        <dbReference type="ChEBI" id="CHEBI:18420"/>
    </cofactor>
</comment>
<comment type="pathway">
    <text evidence="2">Metabolic intermediate biosynthesis; 1-deoxy-D-xylulose 5-phosphate biosynthesis; 1-deoxy-D-xylulose 5-phosphate from D-glyceraldehyde 3-phosphate and pyruvate: step 1/1.</text>
</comment>